<organism evidence="2 3">
    <name type="scientific">Actinomyces gaoshouyii</name>
    <dbReference type="NCBI Taxonomy" id="1960083"/>
    <lineage>
        <taxon>Bacteria</taxon>
        <taxon>Bacillati</taxon>
        <taxon>Actinomycetota</taxon>
        <taxon>Actinomycetes</taxon>
        <taxon>Actinomycetales</taxon>
        <taxon>Actinomycetaceae</taxon>
        <taxon>Actinomyces</taxon>
    </lineage>
</organism>
<evidence type="ECO:0000313" key="2">
    <source>
        <dbReference type="EMBL" id="GGO98735.1"/>
    </source>
</evidence>
<feature type="transmembrane region" description="Helical" evidence="1">
    <location>
        <begin position="90"/>
        <end position="109"/>
    </location>
</feature>
<evidence type="ECO:0008006" key="4">
    <source>
        <dbReference type="Google" id="ProtNLM"/>
    </source>
</evidence>
<reference evidence="2" key="1">
    <citation type="journal article" date="2014" name="Int. J. Syst. Evol. Microbiol.">
        <title>Complete genome sequence of Corynebacterium casei LMG S-19264T (=DSM 44701T), isolated from a smear-ripened cheese.</title>
        <authorList>
            <consortium name="US DOE Joint Genome Institute (JGI-PGF)"/>
            <person name="Walter F."/>
            <person name="Albersmeier A."/>
            <person name="Kalinowski J."/>
            <person name="Ruckert C."/>
        </authorList>
    </citation>
    <scope>NUCLEOTIDE SEQUENCE</scope>
    <source>
        <strain evidence="2">CGMCC 4.7372</strain>
    </source>
</reference>
<keyword evidence="3" id="KW-1185">Reference proteome</keyword>
<dbReference type="Gene3D" id="1.20.120.1220">
    <property type="match status" value="1"/>
</dbReference>
<proteinExistence type="predicted"/>
<reference evidence="2" key="2">
    <citation type="submission" date="2020-09" db="EMBL/GenBank/DDBJ databases">
        <authorList>
            <person name="Sun Q."/>
            <person name="Zhou Y."/>
        </authorList>
    </citation>
    <scope>NUCLEOTIDE SEQUENCE</scope>
    <source>
        <strain evidence="2">CGMCC 4.7372</strain>
    </source>
</reference>
<protein>
    <recommendedName>
        <fullName evidence="4">Prepilin peptidase</fullName>
    </recommendedName>
</protein>
<dbReference type="Proteomes" id="UP000614239">
    <property type="component" value="Unassembled WGS sequence"/>
</dbReference>
<evidence type="ECO:0000256" key="1">
    <source>
        <dbReference type="SAM" id="Phobius"/>
    </source>
</evidence>
<feature type="transmembrane region" description="Helical" evidence="1">
    <location>
        <begin position="193"/>
        <end position="217"/>
    </location>
</feature>
<name>A0A8H9HDA9_9ACTO</name>
<evidence type="ECO:0000313" key="3">
    <source>
        <dbReference type="Proteomes" id="UP000614239"/>
    </source>
</evidence>
<keyword evidence="1" id="KW-0472">Membrane</keyword>
<feature type="transmembrane region" description="Helical" evidence="1">
    <location>
        <begin position="145"/>
        <end position="173"/>
    </location>
</feature>
<gene>
    <name evidence="2" type="ORF">GCM10011612_14350</name>
</gene>
<dbReference type="AlphaFoldDB" id="A0A8H9HDA9"/>
<feature type="transmembrane region" description="Helical" evidence="1">
    <location>
        <begin position="115"/>
        <end position="138"/>
    </location>
</feature>
<comment type="caution">
    <text evidence="2">The sequence shown here is derived from an EMBL/GenBank/DDBJ whole genome shotgun (WGS) entry which is preliminary data.</text>
</comment>
<dbReference type="RefSeq" id="WP_080462524.1">
    <property type="nucleotide sequence ID" value="NZ_BMNJ01000004.1"/>
</dbReference>
<sequence>MVLTSVVVLAALAVCTVAVHGPVSRIARHYVGELLTEAVTGSGQPVDPIVPGAVRRHHLLLSAPQTVLFLVVGGLACTVALVAGQWYEAALALPVVAALTVAGSTDAVCHRLPNVLLGLAAVGAGVGIAAAVGLALAAGGESARVLAPVVGSLGAAAALGGVGLLLSLVPSGLGMGDVKLLALVGLWLGRFGWAVPVVGAVLGLFLAGTVAIVLMAVRRARRDTMIAMGPYLIVGALTVWALAVV</sequence>
<dbReference type="OrthoDB" id="2087435at2"/>
<accession>A0A8H9HDA9</accession>
<dbReference type="EMBL" id="BMNJ01000004">
    <property type="protein sequence ID" value="GGO98735.1"/>
    <property type="molecule type" value="Genomic_DNA"/>
</dbReference>
<feature type="transmembrane region" description="Helical" evidence="1">
    <location>
        <begin position="66"/>
        <end position="83"/>
    </location>
</feature>
<feature type="transmembrane region" description="Helical" evidence="1">
    <location>
        <begin position="224"/>
        <end position="243"/>
    </location>
</feature>
<keyword evidence="1" id="KW-0812">Transmembrane</keyword>
<keyword evidence="1" id="KW-1133">Transmembrane helix</keyword>